<evidence type="ECO:0000256" key="3">
    <source>
        <dbReference type="ARBA" id="ARBA00022692"/>
    </source>
</evidence>
<feature type="binding site" evidence="6">
    <location>
        <position position="375"/>
    </location>
    <ligand>
        <name>Zn(2+)</name>
        <dbReference type="ChEBI" id="CHEBI:29105"/>
    </ligand>
</feature>
<feature type="transmembrane region" description="Helical" evidence="8">
    <location>
        <begin position="310"/>
        <end position="329"/>
    </location>
</feature>
<protein>
    <submittedName>
        <fullName evidence="9">Uncharacterized protein</fullName>
    </submittedName>
</protein>
<evidence type="ECO:0000256" key="5">
    <source>
        <dbReference type="ARBA" id="ARBA00023136"/>
    </source>
</evidence>
<name>A0A0G4IKK8_PLABS</name>
<feature type="transmembrane region" description="Helical" evidence="8">
    <location>
        <begin position="200"/>
        <end position="220"/>
    </location>
</feature>
<evidence type="ECO:0000313" key="9">
    <source>
        <dbReference type="EMBL" id="CEO95791.1"/>
    </source>
</evidence>
<keyword evidence="6" id="KW-0862">Zinc</keyword>
<dbReference type="Pfam" id="PF03006">
    <property type="entry name" value="HlyIII"/>
    <property type="match status" value="1"/>
</dbReference>
<feature type="compositionally biased region" description="Low complexity" evidence="7">
    <location>
        <begin position="91"/>
        <end position="103"/>
    </location>
</feature>
<reference evidence="9 10" key="1">
    <citation type="submission" date="2015-02" db="EMBL/GenBank/DDBJ databases">
        <authorList>
            <person name="Chooi Y.-H."/>
        </authorList>
    </citation>
    <scope>NUCLEOTIDE SEQUENCE [LARGE SCALE GENOMIC DNA]</scope>
    <source>
        <strain evidence="9">E3</strain>
    </source>
</reference>
<evidence type="ECO:0000256" key="8">
    <source>
        <dbReference type="SAM" id="Phobius"/>
    </source>
</evidence>
<feature type="binding site" evidence="6">
    <location>
        <position position="218"/>
    </location>
    <ligand>
        <name>Zn(2+)</name>
        <dbReference type="ChEBI" id="CHEBI:29105"/>
    </ligand>
</feature>
<evidence type="ECO:0000256" key="6">
    <source>
        <dbReference type="PIRSR" id="PIRSR604254-1"/>
    </source>
</evidence>
<keyword evidence="4 8" id="KW-1133">Transmembrane helix</keyword>
<dbReference type="GO" id="GO:0016020">
    <property type="term" value="C:membrane"/>
    <property type="evidence" value="ECO:0007669"/>
    <property type="project" value="UniProtKB-SubCell"/>
</dbReference>
<comment type="similarity">
    <text evidence="2">Belongs to the ADIPOR family.</text>
</comment>
<evidence type="ECO:0000256" key="7">
    <source>
        <dbReference type="SAM" id="MobiDB-lite"/>
    </source>
</evidence>
<dbReference type="InterPro" id="IPR004254">
    <property type="entry name" value="AdipoR/HlyIII-related"/>
</dbReference>
<dbReference type="PANTHER" id="PTHR20855">
    <property type="entry name" value="ADIPOR/PROGESTIN RECEPTOR-RELATED"/>
    <property type="match status" value="1"/>
</dbReference>
<dbReference type="GO" id="GO:0046872">
    <property type="term" value="F:metal ion binding"/>
    <property type="evidence" value="ECO:0007669"/>
    <property type="project" value="UniProtKB-KW"/>
</dbReference>
<feature type="transmembrane region" description="Helical" evidence="8">
    <location>
        <begin position="169"/>
        <end position="188"/>
    </location>
</feature>
<dbReference type="Proteomes" id="UP000039324">
    <property type="component" value="Unassembled WGS sequence"/>
</dbReference>
<dbReference type="STRING" id="37360.A0A0G4IKK8"/>
<organism evidence="9 10">
    <name type="scientific">Plasmodiophora brassicae</name>
    <name type="common">Clubroot disease agent</name>
    <dbReference type="NCBI Taxonomy" id="37360"/>
    <lineage>
        <taxon>Eukaryota</taxon>
        <taxon>Sar</taxon>
        <taxon>Rhizaria</taxon>
        <taxon>Endomyxa</taxon>
        <taxon>Phytomyxea</taxon>
        <taxon>Plasmodiophorida</taxon>
        <taxon>Plasmodiophoridae</taxon>
        <taxon>Plasmodiophora</taxon>
    </lineage>
</organism>
<keyword evidence="5 8" id="KW-0472">Membrane</keyword>
<gene>
    <name evidence="9" type="ORF">PBRA_004504</name>
</gene>
<evidence type="ECO:0000313" key="10">
    <source>
        <dbReference type="Proteomes" id="UP000039324"/>
    </source>
</evidence>
<keyword evidence="6" id="KW-0479">Metal-binding</keyword>
<dbReference type="OrthoDB" id="5585746at2759"/>
<feature type="binding site" evidence="6">
    <location>
        <position position="371"/>
    </location>
    <ligand>
        <name>Zn(2+)</name>
        <dbReference type="ChEBI" id="CHEBI:29105"/>
    </ligand>
</feature>
<keyword evidence="3 8" id="KW-0812">Transmembrane</keyword>
<comment type="subcellular location">
    <subcellularLocation>
        <location evidence="1">Membrane</location>
        <topology evidence="1">Multi-pass membrane protein</topology>
    </subcellularLocation>
</comment>
<feature type="region of interest" description="Disordered" evidence="7">
    <location>
        <begin position="79"/>
        <end position="118"/>
    </location>
</feature>
<dbReference type="GO" id="GO:0038023">
    <property type="term" value="F:signaling receptor activity"/>
    <property type="evidence" value="ECO:0007669"/>
    <property type="project" value="TreeGrafter"/>
</dbReference>
<evidence type="ECO:0000256" key="4">
    <source>
        <dbReference type="ARBA" id="ARBA00022989"/>
    </source>
</evidence>
<evidence type="ECO:0000256" key="2">
    <source>
        <dbReference type="ARBA" id="ARBA00007018"/>
    </source>
</evidence>
<dbReference type="EMBL" id="CDSF01000035">
    <property type="protein sequence ID" value="CEO95791.1"/>
    <property type="molecule type" value="Genomic_DNA"/>
</dbReference>
<keyword evidence="10" id="KW-1185">Reference proteome</keyword>
<feature type="compositionally biased region" description="Basic residues" evidence="7">
    <location>
        <begin position="79"/>
        <end position="89"/>
    </location>
</feature>
<sequence length="419" mass="47089">MATSPTSKPPCNIVAVLVFTFRRTSCGRHLRCSLRFNSQPTEGRHLGRWAPARSASMASVHGGAPRSHPTKMFTLAGCRRRKPRTHHRGSSSDSLSSPSSDPSCPYRTPVLTKHDDHDDEGHVEGLAHRFVFPPHAAKNPFIFRGFKAPETWRHAMNTLFHCDNETANVWSSLFGILPLSFLAVNVLAIEEQTGFDADGLFVAMMLFLGNIVLTSAYHLFNQVPHLYALWSNLDFAGINLVRSSRRLHGNEFAEDSGQAICSLSFAMTYYGYQLWTSMPWYMEFGVVMAIAATCSSAATYYRTVTDHDPFILQPINLTALFFVLTSFFYTMPPSPRNTCFLTFIGIGAFIHVTKIPERWSPGTFCFFGHSHMIWHLSYTMGFFCFYSSIVREAVGPGPLWDEPIFDIVAAVQHPRQHLS</sequence>
<evidence type="ECO:0000256" key="1">
    <source>
        <dbReference type="ARBA" id="ARBA00004141"/>
    </source>
</evidence>
<proteinExistence type="inferred from homology"/>
<feature type="transmembrane region" description="Helical" evidence="8">
    <location>
        <begin position="335"/>
        <end position="352"/>
    </location>
</feature>
<feature type="transmembrane region" description="Helical" evidence="8">
    <location>
        <begin position="373"/>
        <end position="390"/>
    </location>
</feature>
<feature type="transmembrane region" description="Helical" evidence="8">
    <location>
        <begin position="280"/>
        <end position="301"/>
    </location>
</feature>
<dbReference type="AlphaFoldDB" id="A0A0G4IKK8"/>
<dbReference type="PANTHER" id="PTHR20855:SF52">
    <property type="entry name" value="ADIPONECTIN RECEPTOR PROTEIN"/>
    <property type="match status" value="1"/>
</dbReference>
<accession>A0A0G4IKK8</accession>